<protein>
    <submittedName>
        <fullName evidence="2">Uncharacterized protein</fullName>
    </submittedName>
</protein>
<evidence type="ECO:0000313" key="3">
    <source>
        <dbReference type="Proteomes" id="UP000218542"/>
    </source>
</evidence>
<name>A0A286TTT4_9BACT</name>
<reference evidence="2 3" key="1">
    <citation type="journal article" date="2017" name="Environ. Microbiol. Rep.">
        <title>Genetic diversity of marine anaerobic ammonium-oxidizing bacteria as revealed by genomic and proteomic analyses of 'Candidatus Scalindua japonica'.</title>
        <authorList>
            <person name="Oshiki M."/>
            <person name="Mizuto K."/>
            <person name="Kimura Z."/>
            <person name="Kindaichi T."/>
            <person name="Satoh H."/>
            <person name="Okabe S."/>
        </authorList>
    </citation>
    <scope>NUCLEOTIDE SEQUENCE [LARGE SCALE GENOMIC DNA]</scope>
    <source>
        <strain evidence="3">husup-a2</strain>
    </source>
</reference>
<dbReference type="Proteomes" id="UP000218542">
    <property type="component" value="Unassembled WGS sequence"/>
</dbReference>
<organism evidence="2 3">
    <name type="scientific">Candidatus Scalindua japonica</name>
    <dbReference type="NCBI Taxonomy" id="1284222"/>
    <lineage>
        <taxon>Bacteria</taxon>
        <taxon>Pseudomonadati</taxon>
        <taxon>Planctomycetota</taxon>
        <taxon>Candidatus Brocadiia</taxon>
        <taxon>Candidatus Brocadiales</taxon>
        <taxon>Candidatus Scalinduaceae</taxon>
        <taxon>Candidatus Scalindua</taxon>
    </lineage>
</organism>
<accession>A0A286TTT4</accession>
<keyword evidence="3" id="KW-1185">Reference proteome</keyword>
<proteinExistence type="predicted"/>
<dbReference type="EMBL" id="BAOS01000001">
    <property type="protein sequence ID" value="GAX59310.1"/>
    <property type="molecule type" value="Genomic_DNA"/>
</dbReference>
<comment type="caution">
    <text evidence="2">The sequence shown here is derived from an EMBL/GenBank/DDBJ whole genome shotgun (WGS) entry which is preliminary data.</text>
</comment>
<sequence length="535" mass="55440">MSKIKIIIVLTVALIGVISTSSVHAAGLTIPFGHTVNVNTNAVNINGDVNNEGILQSTTGAINLSGNWSNVGAGTFDSGAGTVTLNSTTNGQSVTTRGTLSTFNILTVQNTHSEGVTFSDALYCDTLNAESGVLKLSFYTLGTHTIATFNVNGSSGNLIVLASTISGTQWNLDTPSTTVNFLNVSDSHEIDLQTITACDSIGVNQNNTNWDFSCSGSVNTPPTADAGDNLDILTSEQSGTTLAGIANDIDVEDSLNYRWLEGSTVLLSSTLVSGGAAPLDLSTLSAFSIGEHTLTLEVEDGINTPVTDVMVLTIANSPPVVAPAGAGTFEVGGDIELSGSVADFDGETLNYKWFEVATIFESSSIATNVGGAPVNLIPHTIYGGLPVGIHIVTLEASDGVNLPESANIEVIVEDTTNPKIHATVIQGGILWPPNHQMVDVVIQATASDNSGLVTLSATVASSEPPDTDGDGNTIPDYTTPAIDQFTGEITLQLRSERKGQGIGRVYTITVTATDDIGNSSDTTVEIVAPHDKGKK</sequence>
<feature type="chain" id="PRO_5013307364" evidence="1">
    <location>
        <begin position="26"/>
        <end position="535"/>
    </location>
</feature>
<dbReference type="RefSeq" id="WP_096892443.1">
    <property type="nucleotide sequence ID" value="NZ_BAOS01000001.1"/>
</dbReference>
<gene>
    <name evidence="2" type="ORF">SCALIN_C01_0241</name>
</gene>
<dbReference type="AlphaFoldDB" id="A0A286TTT4"/>
<dbReference type="OrthoDB" id="253051at2"/>
<keyword evidence="1" id="KW-0732">Signal</keyword>
<evidence type="ECO:0000256" key="1">
    <source>
        <dbReference type="SAM" id="SignalP"/>
    </source>
</evidence>
<evidence type="ECO:0000313" key="2">
    <source>
        <dbReference type="EMBL" id="GAX59310.1"/>
    </source>
</evidence>
<dbReference type="Gene3D" id="2.60.40.4140">
    <property type="match status" value="1"/>
</dbReference>
<feature type="signal peptide" evidence="1">
    <location>
        <begin position="1"/>
        <end position="25"/>
    </location>
</feature>